<keyword evidence="7" id="KW-1185">Reference proteome</keyword>
<evidence type="ECO:0000313" key="7">
    <source>
        <dbReference type="Proteomes" id="UP000192247"/>
    </source>
</evidence>
<organism evidence="6 7">
    <name type="scientific">Tropilaelaps mercedesae</name>
    <dbReference type="NCBI Taxonomy" id="418985"/>
    <lineage>
        <taxon>Eukaryota</taxon>
        <taxon>Metazoa</taxon>
        <taxon>Ecdysozoa</taxon>
        <taxon>Arthropoda</taxon>
        <taxon>Chelicerata</taxon>
        <taxon>Arachnida</taxon>
        <taxon>Acari</taxon>
        <taxon>Parasitiformes</taxon>
        <taxon>Mesostigmata</taxon>
        <taxon>Gamasina</taxon>
        <taxon>Dermanyssoidea</taxon>
        <taxon>Laelapidae</taxon>
        <taxon>Tropilaelaps</taxon>
    </lineage>
</organism>
<keyword evidence="5" id="KW-0732">Signal</keyword>
<name>A0A1V9X3V2_9ACAR</name>
<evidence type="ECO:0008006" key="8">
    <source>
        <dbReference type="Google" id="ProtNLM"/>
    </source>
</evidence>
<comment type="caution">
    <text evidence="6">The sequence shown here is derived from an EMBL/GenBank/DDBJ whole genome shotgun (WGS) entry which is preliminary data.</text>
</comment>
<dbReference type="InterPro" id="IPR004169">
    <property type="entry name" value="Spidertoxin"/>
</dbReference>
<dbReference type="Gene3D" id="4.10.40.10">
    <property type="match status" value="1"/>
</dbReference>
<dbReference type="STRING" id="418985.A0A1V9X3V2"/>
<dbReference type="SUPFAM" id="SSF57059">
    <property type="entry name" value="omega toxin-like"/>
    <property type="match status" value="1"/>
</dbReference>
<evidence type="ECO:0000256" key="3">
    <source>
        <dbReference type="ARBA" id="ARBA00023157"/>
    </source>
</evidence>
<accession>A0A1V9X3V2</accession>
<dbReference type="EMBL" id="MNPL01025334">
    <property type="protein sequence ID" value="OQR68310.1"/>
    <property type="molecule type" value="Genomic_DNA"/>
</dbReference>
<evidence type="ECO:0000256" key="1">
    <source>
        <dbReference type="ARBA" id="ARBA00004613"/>
    </source>
</evidence>
<dbReference type="GO" id="GO:0008200">
    <property type="term" value="F:ion channel inhibitor activity"/>
    <property type="evidence" value="ECO:0007669"/>
    <property type="project" value="InterPro"/>
</dbReference>
<evidence type="ECO:0000256" key="4">
    <source>
        <dbReference type="SAM" id="MobiDB-lite"/>
    </source>
</evidence>
<keyword evidence="2" id="KW-0964">Secreted</keyword>
<evidence type="ECO:0000256" key="2">
    <source>
        <dbReference type="ARBA" id="ARBA00022525"/>
    </source>
</evidence>
<dbReference type="InParanoid" id="A0A1V9X3V2"/>
<gene>
    <name evidence="6" type="ORF">BIW11_12991</name>
</gene>
<dbReference type="GO" id="GO:0005576">
    <property type="term" value="C:extracellular region"/>
    <property type="evidence" value="ECO:0007669"/>
    <property type="project" value="UniProtKB-SubCell"/>
</dbReference>
<dbReference type="CDD" id="cd12960">
    <property type="entry name" value="Spider_toxin"/>
    <property type="match status" value="1"/>
</dbReference>
<reference evidence="6 7" key="1">
    <citation type="journal article" date="2017" name="Gigascience">
        <title>Draft genome of the honey bee ectoparasitic mite, Tropilaelaps mercedesae, is shaped by the parasitic life history.</title>
        <authorList>
            <person name="Dong X."/>
            <person name="Armstrong S.D."/>
            <person name="Xia D."/>
            <person name="Makepeace B.L."/>
            <person name="Darby A.C."/>
            <person name="Kadowaki T."/>
        </authorList>
    </citation>
    <scope>NUCLEOTIDE SEQUENCE [LARGE SCALE GENOMIC DNA]</scope>
    <source>
        <strain evidence="6">Wuxi-XJTLU</strain>
    </source>
</reference>
<protein>
    <recommendedName>
        <fullName evidence="8">U8-agatoxin-Ao1a-like</fullName>
    </recommendedName>
</protein>
<dbReference type="AlphaFoldDB" id="A0A1V9X3V2"/>
<dbReference type="Proteomes" id="UP000192247">
    <property type="component" value="Unassembled WGS sequence"/>
</dbReference>
<proteinExistence type="predicted"/>
<feature type="compositionally biased region" description="Basic and acidic residues" evidence="4">
    <location>
        <begin position="47"/>
        <end position="56"/>
    </location>
</feature>
<feature type="signal peptide" evidence="5">
    <location>
        <begin position="1"/>
        <end position="25"/>
    </location>
</feature>
<keyword evidence="3" id="KW-1015">Disulfide bond</keyword>
<feature type="chain" id="PRO_5011963722" description="U8-agatoxin-Ao1a-like" evidence="5">
    <location>
        <begin position="26"/>
        <end position="175"/>
    </location>
</feature>
<sequence>MAFTSSVSAVILGIVCVVLVHRAPAANMNEDKNLRRLEQQNSASTTAEERTRRQQEDQDGEQETKVGWNVTMKKRQRQWTTPKINSRDTGGAAINALHNLFLEEDRLLHYLGTADNGDYEPLVQKRRSVFRRRCRKRGGSCVVRRNDCCESLACRCNFWGTNCHCQLASFLQRLG</sequence>
<evidence type="ECO:0000256" key="5">
    <source>
        <dbReference type="SAM" id="SignalP"/>
    </source>
</evidence>
<comment type="subcellular location">
    <subcellularLocation>
        <location evidence="1">Secreted</location>
    </subcellularLocation>
</comment>
<evidence type="ECO:0000313" key="6">
    <source>
        <dbReference type="EMBL" id="OQR68310.1"/>
    </source>
</evidence>
<feature type="region of interest" description="Disordered" evidence="4">
    <location>
        <begin position="31"/>
        <end position="68"/>
    </location>
</feature>